<dbReference type="NCBIfam" id="NF033749">
    <property type="entry name" value="bact_hemeryth"/>
    <property type="match status" value="1"/>
</dbReference>
<dbReference type="PANTHER" id="PTHR37164">
    <property type="entry name" value="BACTERIOHEMERYTHRIN"/>
    <property type="match status" value="1"/>
</dbReference>
<evidence type="ECO:0000256" key="4">
    <source>
        <dbReference type="ARBA" id="ARBA00023004"/>
    </source>
</evidence>
<evidence type="ECO:0000259" key="5">
    <source>
        <dbReference type="Pfam" id="PF01814"/>
    </source>
</evidence>
<evidence type="ECO:0000256" key="3">
    <source>
        <dbReference type="ARBA" id="ARBA00022723"/>
    </source>
</evidence>
<protein>
    <submittedName>
        <fullName evidence="6">Hemerythrin family protein</fullName>
    </submittedName>
</protein>
<dbReference type="Pfam" id="PF01814">
    <property type="entry name" value="Hemerythrin"/>
    <property type="match status" value="1"/>
</dbReference>
<evidence type="ECO:0000256" key="1">
    <source>
        <dbReference type="ARBA" id="ARBA00010587"/>
    </source>
</evidence>
<gene>
    <name evidence="6" type="ORF">KDM92_01180</name>
</gene>
<dbReference type="NCBIfam" id="TIGR02481">
    <property type="entry name" value="hemeryth_dom"/>
    <property type="match status" value="1"/>
</dbReference>
<keyword evidence="4" id="KW-0408">Iron</keyword>
<keyword evidence="7" id="KW-1185">Reference proteome</keyword>
<comment type="caution">
    <text evidence="6">The sequence shown here is derived from an EMBL/GenBank/DDBJ whole genome shotgun (WGS) entry which is preliminary data.</text>
</comment>
<comment type="similarity">
    <text evidence="1">Belongs to the hemerythrin family.</text>
</comment>
<reference evidence="6 7" key="1">
    <citation type="submission" date="2021-04" db="EMBL/GenBank/DDBJ databases">
        <title>novel species isolated from subtropical streams in China.</title>
        <authorList>
            <person name="Lu H."/>
        </authorList>
    </citation>
    <scope>NUCLEOTIDE SEQUENCE [LARGE SCALE GENOMIC DNA]</scope>
    <source>
        <strain evidence="6 7">BYS107W</strain>
    </source>
</reference>
<organism evidence="6 7">
    <name type="scientific">Undibacterium baiyunense</name>
    <dbReference type="NCBI Taxonomy" id="2828731"/>
    <lineage>
        <taxon>Bacteria</taxon>
        <taxon>Pseudomonadati</taxon>
        <taxon>Pseudomonadota</taxon>
        <taxon>Betaproteobacteria</taxon>
        <taxon>Burkholderiales</taxon>
        <taxon>Oxalobacteraceae</taxon>
        <taxon>Undibacterium</taxon>
    </lineage>
</organism>
<feature type="domain" description="Hemerythrin-like" evidence="5">
    <location>
        <begin position="14"/>
        <end position="125"/>
    </location>
</feature>
<dbReference type="PROSITE" id="PS00550">
    <property type="entry name" value="HEMERYTHRINS"/>
    <property type="match status" value="1"/>
</dbReference>
<dbReference type="Proteomes" id="UP000680158">
    <property type="component" value="Unassembled WGS sequence"/>
</dbReference>
<dbReference type="AlphaFoldDB" id="A0A941I0F4"/>
<keyword evidence="3" id="KW-0479">Metal-binding</keyword>
<dbReference type="InterPro" id="IPR050669">
    <property type="entry name" value="Hemerythrin"/>
</dbReference>
<keyword evidence="2" id="KW-0813">Transport</keyword>
<evidence type="ECO:0000313" key="6">
    <source>
        <dbReference type="EMBL" id="MBR7745178.1"/>
    </source>
</evidence>
<dbReference type="EMBL" id="JAGSPM010000001">
    <property type="protein sequence ID" value="MBR7745178.1"/>
    <property type="molecule type" value="Genomic_DNA"/>
</dbReference>
<dbReference type="CDD" id="cd12107">
    <property type="entry name" value="Hemerythrin"/>
    <property type="match status" value="1"/>
</dbReference>
<dbReference type="InterPro" id="IPR035938">
    <property type="entry name" value="Hemerythrin-like_sf"/>
</dbReference>
<name>A0A941I0F4_9BURK</name>
<dbReference type="RefSeq" id="WP_212682638.1">
    <property type="nucleotide sequence ID" value="NZ_JAGSPM010000001.1"/>
</dbReference>
<dbReference type="Gene3D" id="1.20.120.50">
    <property type="entry name" value="Hemerythrin-like"/>
    <property type="match status" value="1"/>
</dbReference>
<dbReference type="InterPro" id="IPR016131">
    <property type="entry name" value="Haemerythrin_Fe_BS"/>
</dbReference>
<evidence type="ECO:0000313" key="7">
    <source>
        <dbReference type="Proteomes" id="UP000680158"/>
    </source>
</evidence>
<accession>A0A941I0F4</accession>
<sequence>MVYFQWNPTLSVGNTLIDSDHQNLINIVNELYTAADLKQDCDILEDILQRLFDYTSEHFEREEEMMKLTGYPGFENHKKQHKKLLERVVRLQASLAEKREYVAKETAELLKFWLTSHIYMADKELAIAIQKSDASPQ</sequence>
<keyword evidence="2" id="KW-0561">Oxygen transport</keyword>
<dbReference type="GO" id="GO:0046872">
    <property type="term" value="F:metal ion binding"/>
    <property type="evidence" value="ECO:0007669"/>
    <property type="project" value="UniProtKB-KW"/>
</dbReference>
<dbReference type="PANTHER" id="PTHR37164:SF1">
    <property type="entry name" value="BACTERIOHEMERYTHRIN"/>
    <property type="match status" value="1"/>
</dbReference>
<evidence type="ECO:0000256" key="2">
    <source>
        <dbReference type="ARBA" id="ARBA00022621"/>
    </source>
</evidence>
<dbReference type="InterPro" id="IPR012827">
    <property type="entry name" value="Hemerythrin_metal-bd"/>
</dbReference>
<dbReference type="GO" id="GO:0005344">
    <property type="term" value="F:oxygen carrier activity"/>
    <property type="evidence" value="ECO:0007669"/>
    <property type="project" value="UniProtKB-KW"/>
</dbReference>
<proteinExistence type="inferred from homology"/>
<dbReference type="InterPro" id="IPR012312">
    <property type="entry name" value="Hemerythrin-like"/>
</dbReference>
<dbReference type="SUPFAM" id="SSF47188">
    <property type="entry name" value="Hemerythrin-like"/>
    <property type="match status" value="1"/>
</dbReference>